<feature type="region of interest" description="Disordered" evidence="1">
    <location>
        <begin position="133"/>
        <end position="152"/>
    </location>
</feature>
<accession>I2GMI4</accession>
<reference evidence="3 4" key="1">
    <citation type="journal article" date="2012" name="J. Bacteriol.">
        <title>Genome Sequence of the Filamentous Bacterium Fibrisoma limi BUZ 3T.</title>
        <authorList>
            <person name="Filippini M."/>
            <person name="Qi W."/>
            <person name="Jaenicke S."/>
            <person name="Goesmann A."/>
            <person name="Smits T.H."/>
            <person name="Bagheri H.C."/>
        </authorList>
    </citation>
    <scope>NUCLEOTIDE SEQUENCE [LARGE SCALE GENOMIC DNA]</scope>
    <source>
        <strain evidence="4">BUZ 3T</strain>
    </source>
</reference>
<dbReference type="RefSeq" id="WP_009283682.1">
    <property type="nucleotide sequence ID" value="NZ_CAIT01000009.1"/>
</dbReference>
<feature type="domain" description="Sialidase" evidence="2">
    <location>
        <begin position="51"/>
        <end position="247"/>
    </location>
</feature>
<dbReference type="Gene3D" id="2.120.10.10">
    <property type="match status" value="1"/>
</dbReference>
<evidence type="ECO:0000256" key="1">
    <source>
        <dbReference type="SAM" id="MobiDB-lite"/>
    </source>
</evidence>
<sequence>MRSLSIITLLLAFFVGKPVVETRLSNPAYVGATPRLTTDAAGNPLLSWVEKEGDKAAGFYVARSGDGGRTFGSKIRVQAPATLSVHAEGMPKLAVKADGTMLALFEISKPTADSPRASDLLYVTSADGGKTWTMPKPLHRDTTPGKGHSFSDLTRLPNGEIGIVWLDEKLPDQEGRSVKFVQTKPGGGFTDEVIVDENACQCCRTNVFVDARGQIHLTYRDLLPNGDRDISHVVSADGGQTFSRPQVVFADHWTVNACPHTGPVVTQAGDAVFATWFSGKEDAVGLRLAKLGKSQLEATVLSNRAKHPQVVAAGDRLVWLWDESVRKPGQAADEPMPAYSQKIALRTNPTGPTTYLTTDAVNASYPVGLATSHGLLIAYEERNGEENAVIVYRFVDSL</sequence>
<organism evidence="3 4">
    <name type="scientific">Fibrisoma limi BUZ 3</name>
    <dbReference type="NCBI Taxonomy" id="1185876"/>
    <lineage>
        <taxon>Bacteria</taxon>
        <taxon>Pseudomonadati</taxon>
        <taxon>Bacteroidota</taxon>
        <taxon>Cytophagia</taxon>
        <taxon>Cytophagales</taxon>
        <taxon>Spirosomataceae</taxon>
        <taxon>Fibrisoma</taxon>
    </lineage>
</organism>
<dbReference type="InterPro" id="IPR036278">
    <property type="entry name" value="Sialidase_sf"/>
</dbReference>
<name>I2GMI4_9BACT</name>
<evidence type="ECO:0000313" key="3">
    <source>
        <dbReference type="EMBL" id="CCH55112.1"/>
    </source>
</evidence>
<protein>
    <recommendedName>
        <fullName evidence="2">Sialidase domain-containing protein</fullName>
    </recommendedName>
</protein>
<dbReference type="EMBL" id="CAIT01000009">
    <property type="protein sequence ID" value="CCH55112.1"/>
    <property type="molecule type" value="Genomic_DNA"/>
</dbReference>
<dbReference type="AlphaFoldDB" id="I2GMI4"/>
<gene>
    <name evidence="3" type="ORF">BN8_04347</name>
</gene>
<keyword evidence="4" id="KW-1185">Reference proteome</keyword>
<comment type="caution">
    <text evidence="3">The sequence shown here is derived from an EMBL/GenBank/DDBJ whole genome shotgun (WGS) entry which is preliminary data.</text>
</comment>
<dbReference type="STRING" id="1185876.BN8_04347"/>
<dbReference type="Pfam" id="PF13088">
    <property type="entry name" value="BNR_2"/>
    <property type="match status" value="1"/>
</dbReference>
<dbReference type="CDD" id="cd15482">
    <property type="entry name" value="Sialidase_non-viral"/>
    <property type="match status" value="1"/>
</dbReference>
<dbReference type="SUPFAM" id="SSF50939">
    <property type="entry name" value="Sialidases"/>
    <property type="match status" value="1"/>
</dbReference>
<evidence type="ECO:0000313" key="4">
    <source>
        <dbReference type="Proteomes" id="UP000009309"/>
    </source>
</evidence>
<evidence type="ECO:0000259" key="2">
    <source>
        <dbReference type="Pfam" id="PF13088"/>
    </source>
</evidence>
<dbReference type="Proteomes" id="UP000009309">
    <property type="component" value="Unassembled WGS sequence"/>
</dbReference>
<dbReference type="eggNOG" id="COG4409">
    <property type="taxonomic scope" value="Bacteria"/>
</dbReference>
<dbReference type="OrthoDB" id="9764969at2"/>
<proteinExistence type="predicted"/>
<dbReference type="InterPro" id="IPR011040">
    <property type="entry name" value="Sialidase"/>
</dbReference>